<feature type="transmembrane region" description="Helical" evidence="1">
    <location>
        <begin position="48"/>
        <end position="68"/>
    </location>
</feature>
<feature type="chain" id="PRO_5045073677" description="Mercuric transport protein MerT" evidence="2">
    <location>
        <begin position="25"/>
        <end position="118"/>
    </location>
</feature>
<dbReference type="EMBL" id="CP145607">
    <property type="protein sequence ID" value="WWM71606.1"/>
    <property type="molecule type" value="Genomic_DNA"/>
</dbReference>
<evidence type="ECO:0000256" key="2">
    <source>
        <dbReference type="SAM" id="SignalP"/>
    </source>
</evidence>
<dbReference type="PROSITE" id="PS51257">
    <property type="entry name" value="PROKAR_LIPOPROTEIN"/>
    <property type="match status" value="1"/>
</dbReference>
<keyword evidence="1" id="KW-1133">Transmembrane helix</keyword>
<accession>A0ABZ2G3D3</accession>
<reference evidence="3 4" key="1">
    <citation type="submission" date="2024-02" db="EMBL/GenBank/DDBJ databases">
        <title>Full genome sequence of Sphingomonas kaistensis.</title>
        <authorList>
            <person name="Poletto B.L."/>
            <person name="Silva G."/>
            <person name="Galante D."/>
            <person name="Campos K.R."/>
            <person name="Santos M.B.N."/>
            <person name="Sacchi C.T."/>
        </authorList>
    </citation>
    <scope>NUCLEOTIDE SEQUENCE [LARGE SCALE GENOMIC DNA]</scope>
    <source>
        <strain evidence="3 4">MA4R</strain>
    </source>
</reference>
<evidence type="ECO:0000313" key="3">
    <source>
        <dbReference type="EMBL" id="WWM71606.1"/>
    </source>
</evidence>
<keyword evidence="2" id="KW-0732">Signal</keyword>
<keyword evidence="1" id="KW-0812">Transmembrane</keyword>
<evidence type="ECO:0000313" key="4">
    <source>
        <dbReference type="Proteomes" id="UP001382935"/>
    </source>
</evidence>
<keyword evidence="4" id="KW-1185">Reference proteome</keyword>
<feature type="transmembrane region" description="Helical" evidence="1">
    <location>
        <begin position="89"/>
        <end position="108"/>
    </location>
</feature>
<name>A0ABZ2G3D3_9SPHN</name>
<feature type="signal peptide" evidence="2">
    <location>
        <begin position="1"/>
        <end position="24"/>
    </location>
</feature>
<evidence type="ECO:0008006" key="5">
    <source>
        <dbReference type="Google" id="ProtNLM"/>
    </source>
</evidence>
<organism evidence="3 4">
    <name type="scientific">Sphingomonas kaistensis</name>
    <dbReference type="NCBI Taxonomy" id="298708"/>
    <lineage>
        <taxon>Bacteria</taxon>
        <taxon>Pseudomonadati</taxon>
        <taxon>Pseudomonadota</taxon>
        <taxon>Alphaproteobacteria</taxon>
        <taxon>Sphingomonadales</taxon>
        <taxon>Sphingomonadaceae</taxon>
        <taxon>Sphingomonas</taxon>
    </lineage>
</organism>
<sequence length="118" mass="12059">MKFSETTFAAIAAATGLGATTAGAACCVLPLMLAGVGVGAGALTPMVPFHWPLSVIALVAVATGWFLYLRRRRACAVGVDCALPSKTTFLLLIVASLLVVIAAAWPFIEAPLTKVVGT</sequence>
<proteinExistence type="predicted"/>
<dbReference type="Proteomes" id="UP001382935">
    <property type="component" value="Chromosome"/>
</dbReference>
<protein>
    <recommendedName>
        <fullName evidence="5">Mercuric transport protein MerT</fullName>
    </recommendedName>
</protein>
<gene>
    <name evidence="3" type="ORF">V6R86_13230</name>
</gene>
<dbReference type="RefSeq" id="WP_338505086.1">
    <property type="nucleotide sequence ID" value="NZ_CP145607.1"/>
</dbReference>
<evidence type="ECO:0000256" key="1">
    <source>
        <dbReference type="SAM" id="Phobius"/>
    </source>
</evidence>
<keyword evidence="1" id="KW-0472">Membrane</keyword>